<reference evidence="6 7" key="1">
    <citation type="journal article" date="2011" name="PLoS Genet.">
        <title>Genome sequencing and comparative transcriptomics of the model entomopathogenic fungi Metarhizium anisopliae and M. acridum.</title>
        <authorList>
            <person name="Gao Q."/>
            <person name="Jin K."/>
            <person name="Ying S.H."/>
            <person name="Zhang Y."/>
            <person name="Xiao G."/>
            <person name="Shang Y."/>
            <person name="Duan Z."/>
            <person name="Hu X."/>
            <person name="Xie X.Q."/>
            <person name="Zhou G."/>
            <person name="Peng G."/>
            <person name="Luo Z."/>
            <person name="Huang W."/>
            <person name="Wang B."/>
            <person name="Fang W."/>
            <person name="Wang S."/>
            <person name="Zhong Y."/>
            <person name="Ma L.J."/>
            <person name="St Leger R.J."/>
            <person name="Zhao G.P."/>
            <person name="Pei Y."/>
            <person name="Feng M.G."/>
            <person name="Xia Y."/>
            <person name="Wang C."/>
        </authorList>
    </citation>
    <scope>NUCLEOTIDE SEQUENCE [LARGE SCALE GENOMIC DNA]</scope>
    <source>
        <strain evidence="6 7">CQMa 102</strain>
    </source>
</reference>
<dbReference type="OrthoDB" id="5150075at2759"/>
<dbReference type="eggNOG" id="ENOG502S5WB">
    <property type="taxonomic scope" value="Eukaryota"/>
</dbReference>
<gene>
    <name evidence="6" type="ORF">MAC_09728</name>
</gene>
<feature type="domain" description="Fungal-type protein kinase" evidence="5">
    <location>
        <begin position="269"/>
        <end position="687"/>
    </location>
</feature>
<dbReference type="Pfam" id="PF17667">
    <property type="entry name" value="Pkinase_fungal"/>
    <property type="match status" value="1"/>
</dbReference>
<dbReference type="PANTHER" id="PTHR38248">
    <property type="entry name" value="FUNK1 6"/>
    <property type="match status" value="1"/>
</dbReference>
<evidence type="ECO:0000256" key="4">
    <source>
        <dbReference type="SAM" id="MobiDB-lite"/>
    </source>
</evidence>
<dbReference type="InterPro" id="IPR040976">
    <property type="entry name" value="Pkinase_fungal"/>
</dbReference>
<protein>
    <recommendedName>
        <fullName evidence="1">non-specific serine/threonine protein kinase</fullName>
        <ecNumber evidence="1">2.7.11.1</ecNumber>
    </recommendedName>
</protein>
<dbReference type="PROSITE" id="PS00109">
    <property type="entry name" value="PROTEIN_KINASE_TYR"/>
    <property type="match status" value="1"/>
</dbReference>
<accession>E9EIN0</accession>
<dbReference type="OMA" id="TLIWELV"/>
<dbReference type="SUPFAM" id="SSF56112">
    <property type="entry name" value="Protein kinase-like (PK-like)"/>
    <property type="match status" value="1"/>
</dbReference>
<dbReference type="InterPro" id="IPR011009">
    <property type="entry name" value="Kinase-like_dom_sf"/>
</dbReference>
<comment type="catalytic activity">
    <reaction evidence="3">
        <text>L-seryl-[protein] + ATP = O-phospho-L-seryl-[protein] + ADP + H(+)</text>
        <dbReference type="Rhea" id="RHEA:17989"/>
        <dbReference type="Rhea" id="RHEA-COMP:9863"/>
        <dbReference type="Rhea" id="RHEA-COMP:11604"/>
        <dbReference type="ChEBI" id="CHEBI:15378"/>
        <dbReference type="ChEBI" id="CHEBI:29999"/>
        <dbReference type="ChEBI" id="CHEBI:30616"/>
        <dbReference type="ChEBI" id="CHEBI:83421"/>
        <dbReference type="ChEBI" id="CHEBI:456216"/>
        <dbReference type="EC" id="2.7.11.1"/>
    </reaction>
</comment>
<evidence type="ECO:0000256" key="2">
    <source>
        <dbReference type="ARBA" id="ARBA00047899"/>
    </source>
</evidence>
<sequence>MDQAEKAPIEESAIWRELDTFRASFNSICRSRSIPCNADILSQLSNTDLRRLSLNLLVALQNIPAARVVPSRTGPGSVENDLLRLLSAVTADNFDFDRIQKLIKEALTDKPRDTLIWELVSDAVIESTPPPRAIPSSTQQTPWSQNTSSFVNSSESRQNVDPVLKQELEHLYVGLPNFHEAFFGDMPELDIVSEAVFRKCTEGNNPLFKDGWSGWPARAKESDVLAWIGGLILKLEVFAGDRIPTSAARRKLLAQPRTPLEGSTGKRSMDIGFVDSEITYKPDNPDSRYRWAHILVAGELKSNPKADIASIAWIDLARYAREVLAAQDTRRFVLGFTLCGPLMRVWEFDRLGGIASEQFDINKEEGGLQFVTTILGFLRMNEEMLGFDPTIITAGAQKYIEIERNGQSERLILGEVMKRAPCISGRATTCWKAHHKDDPHTPLVIKDSWQYTNRDEEGDLIQEATKKGAINVARYYHHETVRVRHSDDEIRNNVRKGLDVTKATNYRSGRAMLPSSTNALSISRKGRSSSSGVKRPSSETDAALPPSKRSCSASPTKPNPDALSNRIHRRVILRDYGKPIYKASSRATLLAALVGCIEGHESLHKAGFLHRDISINNLMVNENKENPSWRAFLIDLDLAIREHRKGASGAMGKTGTRAFMAIGVLLGEQHSFMHDLESFFWVLFWICIHHDGPDQGRVIPQFDKWNYVDMEELAKLKLGTVAKETIFVKTITDNFTAYFESFIPLMKSLRKIIFPWDKPWEREDERLYARMRGILCKACDDFRTVGAREGRDRQGSGSNTKSSRSDGTLDLLLTGIDFSV</sequence>
<dbReference type="PANTHER" id="PTHR38248:SF2">
    <property type="entry name" value="FUNK1 11"/>
    <property type="match status" value="1"/>
</dbReference>
<evidence type="ECO:0000313" key="6">
    <source>
        <dbReference type="EMBL" id="EFY84234.1"/>
    </source>
</evidence>
<name>E9EIN0_METAQ</name>
<dbReference type="AlphaFoldDB" id="E9EIN0"/>
<evidence type="ECO:0000256" key="1">
    <source>
        <dbReference type="ARBA" id="ARBA00012513"/>
    </source>
</evidence>
<dbReference type="InParanoid" id="E9EIN0"/>
<dbReference type="GO" id="GO:0004674">
    <property type="term" value="F:protein serine/threonine kinase activity"/>
    <property type="evidence" value="ECO:0007669"/>
    <property type="project" value="UniProtKB-EC"/>
</dbReference>
<keyword evidence="6" id="KW-0418">Kinase</keyword>
<dbReference type="EMBL" id="GL698646">
    <property type="protein sequence ID" value="EFY84234.1"/>
    <property type="molecule type" value="Genomic_DNA"/>
</dbReference>
<dbReference type="HOGENOM" id="CLU_005513_5_0_1"/>
<keyword evidence="6" id="KW-0808">Transferase</keyword>
<comment type="catalytic activity">
    <reaction evidence="2">
        <text>L-threonyl-[protein] + ATP = O-phospho-L-threonyl-[protein] + ADP + H(+)</text>
        <dbReference type="Rhea" id="RHEA:46608"/>
        <dbReference type="Rhea" id="RHEA-COMP:11060"/>
        <dbReference type="Rhea" id="RHEA-COMP:11605"/>
        <dbReference type="ChEBI" id="CHEBI:15378"/>
        <dbReference type="ChEBI" id="CHEBI:30013"/>
        <dbReference type="ChEBI" id="CHEBI:30616"/>
        <dbReference type="ChEBI" id="CHEBI:61977"/>
        <dbReference type="ChEBI" id="CHEBI:456216"/>
        <dbReference type="EC" id="2.7.11.1"/>
    </reaction>
</comment>
<evidence type="ECO:0000259" key="5">
    <source>
        <dbReference type="Pfam" id="PF17667"/>
    </source>
</evidence>
<proteinExistence type="predicted"/>
<feature type="compositionally biased region" description="Polar residues" evidence="4">
    <location>
        <begin position="135"/>
        <end position="157"/>
    </location>
</feature>
<keyword evidence="7" id="KW-1185">Reference proteome</keyword>
<evidence type="ECO:0000313" key="7">
    <source>
        <dbReference type="Proteomes" id="UP000002499"/>
    </source>
</evidence>
<dbReference type="InterPro" id="IPR008266">
    <property type="entry name" value="Tyr_kinase_AS"/>
</dbReference>
<dbReference type="Proteomes" id="UP000002499">
    <property type="component" value="Unassembled WGS sequence"/>
</dbReference>
<feature type="region of interest" description="Disordered" evidence="4">
    <location>
        <begin position="505"/>
        <end position="565"/>
    </location>
</feature>
<organism evidence="7">
    <name type="scientific">Metarhizium acridum (strain CQMa 102)</name>
    <dbReference type="NCBI Taxonomy" id="655827"/>
    <lineage>
        <taxon>Eukaryota</taxon>
        <taxon>Fungi</taxon>
        <taxon>Dikarya</taxon>
        <taxon>Ascomycota</taxon>
        <taxon>Pezizomycotina</taxon>
        <taxon>Sordariomycetes</taxon>
        <taxon>Hypocreomycetidae</taxon>
        <taxon>Hypocreales</taxon>
        <taxon>Clavicipitaceae</taxon>
        <taxon>Metarhizium</taxon>
    </lineage>
</organism>
<evidence type="ECO:0000256" key="3">
    <source>
        <dbReference type="ARBA" id="ARBA00048679"/>
    </source>
</evidence>
<feature type="region of interest" description="Disordered" evidence="4">
    <location>
        <begin position="132"/>
        <end position="157"/>
    </location>
</feature>
<dbReference type="EC" id="2.7.11.1" evidence="1"/>
<dbReference type="STRING" id="655827.E9EIN0"/>
<dbReference type="Gene3D" id="1.10.510.10">
    <property type="entry name" value="Transferase(Phosphotransferase) domain 1"/>
    <property type="match status" value="1"/>
</dbReference>